<feature type="signal peptide" evidence="1">
    <location>
        <begin position="1"/>
        <end position="24"/>
    </location>
</feature>
<organism evidence="3 4">
    <name type="scientific">Diabrotica balteata</name>
    <name type="common">Banded cucumber beetle</name>
    <dbReference type="NCBI Taxonomy" id="107213"/>
    <lineage>
        <taxon>Eukaryota</taxon>
        <taxon>Metazoa</taxon>
        <taxon>Ecdysozoa</taxon>
        <taxon>Arthropoda</taxon>
        <taxon>Hexapoda</taxon>
        <taxon>Insecta</taxon>
        <taxon>Pterygota</taxon>
        <taxon>Neoptera</taxon>
        <taxon>Endopterygota</taxon>
        <taxon>Coleoptera</taxon>
        <taxon>Polyphaga</taxon>
        <taxon>Cucujiformia</taxon>
        <taxon>Chrysomeloidea</taxon>
        <taxon>Chrysomelidae</taxon>
        <taxon>Galerucinae</taxon>
        <taxon>Diabroticina</taxon>
        <taxon>Diabroticites</taxon>
        <taxon>Diabrotica</taxon>
    </lineage>
</organism>
<evidence type="ECO:0000313" key="3">
    <source>
        <dbReference type="EMBL" id="CAG9836062.1"/>
    </source>
</evidence>
<dbReference type="SUPFAM" id="SSF100895">
    <property type="entry name" value="Kazal-type serine protease inhibitors"/>
    <property type="match status" value="1"/>
</dbReference>
<dbReference type="Pfam" id="PF00050">
    <property type="entry name" value="Kazal_1"/>
    <property type="match status" value="1"/>
</dbReference>
<feature type="chain" id="PRO_5040376236" description="Kazal-like domain-containing protein" evidence="1">
    <location>
        <begin position="25"/>
        <end position="81"/>
    </location>
</feature>
<dbReference type="SMART" id="SM00280">
    <property type="entry name" value="KAZAL"/>
    <property type="match status" value="1"/>
</dbReference>
<name>A0A9N9T5T8_DIABA</name>
<accession>A0A9N9T5T8</accession>
<keyword evidence="1" id="KW-0732">Signal</keyword>
<dbReference type="OrthoDB" id="126772at2759"/>
<dbReference type="PROSITE" id="PS51465">
    <property type="entry name" value="KAZAL_2"/>
    <property type="match status" value="1"/>
</dbReference>
<keyword evidence="4" id="KW-1185">Reference proteome</keyword>
<dbReference type="InterPro" id="IPR036058">
    <property type="entry name" value="Kazal_dom_sf"/>
</dbReference>
<dbReference type="EMBL" id="OU898281">
    <property type="protein sequence ID" value="CAG9836062.1"/>
    <property type="molecule type" value="Genomic_DNA"/>
</dbReference>
<dbReference type="Gene3D" id="3.30.60.30">
    <property type="match status" value="1"/>
</dbReference>
<proteinExistence type="predicted"/>
<evidence type="ECO:0000256" key="1">
    <source>
        <dbReference type="SAM" id="SignalP"/>
    </source>
</evidence>
<dbReference type="AlphaFoldDB" id="A0A9N9T5T8"/>
<dbReference type="InterPro" id="IPR002350">
    <property type="entry name" value="Kazal_dom"/>
</dbReference>
<dbReference type="PROSITE" id="PS00282">
    <property type="entry name" value="KAZAL_1"/>
    <property type="match status" value="1"/>
</dbReference>
<sequence length="81" mass="9137">MNIFLFVNLCLCVTFLILVSPAEAQDIELLPAEDFICSCILIIREVCASNGETYDNECWFKCAQQEDPNLQIVSQGRCDQS</sequence>
<evidence type="ECO:0000313" key="4">
    <source>
        <dbReference type="Proteomes" id="UP001153709"/>
    </source>
</evidence>
<gene>
    <name evidence="3" type="ORF">DIABBA_LOCUS9186</name>
</gene>
<feature type="domain" description="Kazal-like" evidence="2">
    <location>
        <begin position="31"/>
        <end position="80"/>
    </location>
</feature>
<evidence type="ECO:0000259" key="2">
    <source>
        <dbReference type="PROSITE" id="PS51465"/>
    </source>
</evidence>
<dbReference type="Proteomes" id="UP001153709">
    <property type="component" value="Chromosome 6"/>
</dbReference>
<dbReference type="CDD" id="cd00104">
    <property type="entry name" value="KAZAL_FS"/>
    <property type="match status" value="1"/>
</dbReference>
<protein>
    <recommendedName>
        <fullName evidence="2">Kazal-like domain-containing protein</fullName>
    </recommendedName>
</protein>
<reference evidence="3" key="1">
    <citation type="submission" date="2022-01" db="EMBL/GenBank/DDBJ databases">
        <authorList>
            <person name="King R."/>
        </authorList>
    </citation>
    <scope>NUCLEOTIDE SEQUENCE</scope>
</reference>